<comment type="similarity">
    <text evidence="3">Belongs to the RimP family.</text>
</comment>
<dbReference type="AlphaFoldDB" id="A0A7W7Y5P1"/>
<accession>A0A7W7Y5P1</accession>
<evidence type="ECO:0000256" key="1">
    <source>
        <dbReference type="ARBA" id="ARBA00022490"/>
    </source>
</evidence>
<dbReference type="GO" id="GO:0005829">
    <property type="term" value="C:cytosol"/>
    <property type="evidence" value="ECO:0007669"/>
    <property type="project" value="TreeGrafter"/>
</dbReference>
<sequence length="158" mass="18273">MQPITPETISSSIAELAQPMLEEQGLELFDVEFFNASGWILRISIDKPGGVSLDDCERVSVELGHLLDVEDLISRRYTLEVSSPGVNRKLRHSEDYRQYAGRLARVRTREVLLNTRLHIGYLERVEGDMLILRERDRGIDIEIPLELIEKAHLEFEWE</sequence>
<comment type="caution">
    <text evidence="6">The sequence shown here is derived from an EMBL/GenBank/DDBJ whole genome shotgun (WGS) entry which is preliminary data.</text>
</comment>
<dbReference type="RefSeq" id="WP_183733317.1">
    <property type="nucleotide sequence ID" value="NZ_JACHID010000012.1"/>
</dbReference>
<dbReference type="InterPro" id="IPR036847">
    <property type="entry name" value="RimP_C_sf"/>
</dbReference>
<feature type="domain" description="Ribosome maturation factor RimP N-terminal" evidence="4">
    <location>
        <begin position="17"/>
        <end position="86"/>
    </location>
</feature>
<feature type="domain" description="Ribosome maturation factor RimP C-terminal" evidence="5">
    <location>
        <begin position="90"/>
        <end position="157"/>
    </location>
</feature>
<evidence type="ECO:0000313" key="7">
    <source>
        <dbReference type="Proteomes" id="UP000528322"/>
    </source>
</evidence>
<proteinExistence type="inferred from homology"/>
<evidence type="ECO:0000259" key="5">
    <source>
        <dbReference type="Pfam" id="PF17384"/>
    </source>
</evidence>
<dbReference type="FunFam" id="3.30.300.70:FF:000001">
    <property type="entry name" value="Ribosome maturation factor RimP"/>
    <property type="match status" value="1"/>
</dbReference>
<dbReference type="Gene3D" id="3.30.300.70">
    <property type="entry name" value="RimP-like superfamily, N-terminal"/>
    <property type="match status" value="1"/>
</dbReference>
<comment type="function">
    <text evidence="3">Required for maturation of 30S ribosomal subunits.</text>
</comment>
<name>A0A7W7Y5P1_9BACT</name>
<keyword evidence="1 3" id="KW-0963">Cytoplasm</keyword>
<dbReference type="InterPro" id="IPR003728">
    <property type="entry name" value="Ribosome_maturation_RimP"/>
</dbReference>
<dbReference type="Proteomes" id="UP000528322">
    <property type="component" value="Unassembled WGS sequence"/>
</dbReference>
<keyword evidence="7" id="KW-1185">Reference proteome</keyword>
<protein>
    <recommendedName>
        <fullName evidence="3">Ribosome maturation factor RimP</fullName>
    </recommendedName>
</protein>
<reference evidence="6 7" key="1">
    <citation type="submission" date="2020-08" db="EMBL/GenBank/DDBJ databases">
        <title>Genomic Encyclopedia of Type Strains, Phase IV (KMG-IV): sequencing the most valuable type-strain genomes for metagenomic binning, comparative biology and taxonomic classification.</title>
        <authorList>
            <person name="Goeker M."/>
        </authorList>
    </citation>
    <scope>NUCLEOTIDE SEQUENCE [LARGE SCALE GENOMIC DNA]</scope>
    <source>
        <strain evidence="6 7">DSM 22071</strain>
    </source>
</reference>
<dbReference type="SUPFAM" id="SSF74942">
    <property type="entry name" value="YhbC-like, C-terminal domain"/>
    <property type="match status" value="1"/>
</dbReference>
<evidence type="ECO:0000256" key="2">
    <source>
        <dbReference type="ARBA" id="ARBA00022517"/>
    </source>
</evidence>
<dbReference type="InterPro" id="IPR035956">
    <property type="entry name" value="RimP_N_sf"/>
</dbReference>
<comment type="subcellular location">
    <subcellularLocation>
        <location evidence="3">Cytoplasm</location>
    </subcellularLocation>
</comment>
<dbReference type="InterPro" id="IPR028998">
    <property type="entry name" value="RimP_C"/>
</dbReference>
<evidence type="ECO:0000313" key="6">
    <source>
        <dbReference type="EMBL" id="MBB5022573.1"/>
    </source>
</evidence>
<evidence type="ECO:0000256" key="3">
    <source>
        <dbReference type="HAMAP-Rule" id="MF_01077"/>
    </source>
</evidence>
<dbReference type="GO" id="GO:0006412">
    <property type="term" value="P:translation"/>
    <property type="evidence" value="ECO:0007669"/>
    <property type="project" value="TreeGrafter"/>
</dbReference>
<dbReference type="PANTHER" id="PTHR33867">
    <property type="entry name" value="RIBOSOME MATURATION FACTOR RIMP"/>
    <property type="match status" value="1"/>
</dbReference>
<evidence type="ECO:0000259" key="4">
    <source>
        <dbReference type="Pfam" id="PF02576"/>
    </source>
</evidence>
<organism evidence="6 7">
    <name type="scientific">Desulfurispira natronophila</name>
    <dbReference type="NCBI Taxonomy" id="682562"/>
    <lineage>
        <taxon>Bacteria</taxon>
        <taxon>Pseudomonadati</taxon>
        <taxon>Chrysiogenota</taxon>
        <taxon>Chrysiogenia</taxon>
        <taxon>Chrysiogenales</taxon>
        <taxon>Chrysiogenaceae</taxon>
        <taxon>Desulfurispira</taxon>
    </lineage>
</organism>
<dbReference type="EMBL" id="JACHID010000012">
    <property type="protein sequence ID" value="MBB5022573.1"/>
    <property type="molecule type" value="Genomic_DNA"/>
</dbReference>
<dbReference type="PANTHER" id="PTHR33867:SF1">
    <property type="entry name" value="RIBOSOME MATURATION FACTOR RIMP"/>
    <property type="match status" value="1"/>
</dbReference>
<dbReference type="HAMAP" id="MF_01077">
    <property type="entry name" value="RimP"/>
    <property type="match status" value="1"/>
</dbReference>
<dbReference type="Pfam" id="PF17384">
    <property type="entry name" value="DUF150_C"/>
    <property type="match status" value="1"/>
</dbReference>
<dbReference type="InterPro" id="IPR028989">
    <property type="entry name" value="RimP_N"/>
</dbReference>
<dbReference type="GO" id="GO:0000028">
    <property type="term" value="P:ribosomal small subunit assembly"/>
    <property type="evidence" value="ECO:0007669"/>
    <property type="project" value="TreeGrafter"/>
</dbReference>
<gene>
    <name evidence="3" type="primary">rimP</name>
    <name evidence="6" type="ORF">HNR37_001911</name>
</gene>
<keyword evidence="2 3" id="KW-0690">Ribosome biogenesis</keyword>
<dbReference type="SUPFAM" id="SSF75420">
    <property type="entry name" value="YhbC-like, N-terminal domain"/>
    <property type="match status" value="1"/>
</dbReference>
<dbReference type="Pfam" id="PF02576">
    <property type="entry name" value="RimP_N"/>
    <property type="match status" value="1"/>
</dbReference>
<dbReference type="CDD" id="cd01734">
    <property type="entry name" value="YlxS_C"/>
    <property type="match status" value="1"/>
</dbReference>